<gene>
    <name evidence="6" type="ORF">WH50_25135</name>
</gene>
<feature type="domain" description="HTH lysR-type" evidence="5">
    <location>
        <begin position="1"/>
        <end position="59"/>
    </location>
</feature>
<dbReference type="SUPFAM" id="SSF46785">
    <property type="entry name" value="Winged helix' DNA-binding domain"/>
    <property type="match status" value="1"/>
</dbReference>
<dbReference type="Pfam" id="PF00126">
    <property type="entry name" value="HTH_1"/>
    <property type="match status" value="1"/>
</dbReference>
<dbReference type="EMBL" id="LAPT01000173">
    <property type="protein sequence ID" value="PXF28653.1"/>
    <property type="molecule type" value="Genomic_DNA"/>
</dbReference>
<dbReference type="CDD" id="cd08422">
    <property type="entry name" value="PBP2_CrgA_like"/>
    <property type="match status" value="1"/>
</dbReference>
<keyword evidence="2" id="KW-0805">Transcription regulation</keyword>
<dbReference type="InterPro" id="IPR036388">
    <property type="entry name" value="WH-like_DNA-bd_sf"/>
</dbReference>
<dbReference type="Gene3D" id="1.10.10.10">
    <property type="entry name" value="Winged helix-like DNA-binding domain superfamily/Winged helix DNA-binding domain"/>
    <property type="match status" value="1"/>
</dbReference>
<evidence type="ECO:0000256" key="4">
    <source>
        <dbReference type="ARBA" id="ARBA00023163"/>
    </source>
</evidence>
<comment type="similarity">
    <text evidence="1">Belongs to the LysR transcriptional regulatory family.</text>
</comment>
<dbReference type="InterPro" id="IPR000847">
    <property type="entry name" value="LysR_HTH_N"/>
</dbReference>
<dbReference type="PANTHER" id="PTHR30537:SF5">
    <property type="entry name" value="HTH-TYPE TRANSCRIPTIONAL ACTIVATOR TTDR-RELATED"/>
    <property type="match status" value="1"/>
</dbReference>
<dbReference type="Gene3D" id="3.40.190.290">
    <property type="match status" value="1"/>
</dbReference>
<protein>
    <recommendedName>
        <fullName evidence="5">HTH lysR-type domain-containing protein</fullName>
    </recommendedName>
</protein>
<evidence type="ECO:0000259" key="5">
    <source>
        <dbReference type="PROSITE" id="PS50931"/>
    </source>
</evidence>
<evidence type="ECO:0000256" key="3">
    <source>
        <dbReference type="ARBA" id="ARBA00023125"/>
    </source>
</evidence>
<proteinExistence type="inferred from homology"/>
<dbReference type="InterPro" id="IPR036390">
    <property type="entry name" value="WH_DNA-bd_sf"/>
</dbReference>
<dbReference type="RefSeq" id="WP_207780495.1">
    <property type="nucleotide sequence ID" value="NZ_CP177354.1"/>
</dbReference>
<dbReference type="InterPro" id="IPR058163">
    <property type="entry name" value="LysR-type_TF_proteobact-type"/>
</dbReference>
<keyword evidence="3" id="KW-0238">DNA-binding</keyword>
<dbReference type="SUPFAM" id="SSF53850">
    <property type="entry name" value="Periplasmic binding protein-like II"/>
    <property type="match status" value="1"/>
</dbReference>
<name>A0ABX5LT26_9GAMM</name>
<comment type="caution">
    <text evidence="6">The sequence shown here is derived from an EMBL/GenBank/DDBJ whole genome shotgun (WGS) entry which is preliminary data.</text>
</comment>
<sequence length="310" mass="34963">MSQLEQIRIFVELVQAGSATEAARRMSIATSAVSRRLKELEQRLGTELLHRTTRSMALTEDGRAYYSRCVQILEDLREADREVSSRSQELLGTLRIATPWSFGVSYLVPAVTEFMQLHPEIRVDLDMDDRRVDLVAEGIDIAIRIGELQDSSLMARRLAPVSHIVAASPAYLQQHGYPQSPDDLSQHAGLCYANLKSPGQWVYFDAAGNKRTVRVPIRLRSSNGEALCHAAMAGLGILCEPSFITSRAITQGLLQPLLLDYRWYQMAVYAVYPPTRHLSPRVRRFIDFLSQRFGEQPEWEACLQECIGAR</sequence>
<dbReference type="Pfam" id="PF03466">
    <property type="entry name" value="LysR_substrate"/>
    <property type="match status" value="1"/>
</dbReference>
<evidence type="ECO:0000313" key="6">
    <source>
        <dbReference type="EMBL" id="PXF28653.1"/>
    </source>
</evidence>
<evidence type="ECO:0000256" key="1">
    <source>
        <dbReference type="ARBA" id="ARBA00009437"/>
    </source>
</evidence>
<dbReference type="PANTHER" id="PTHR30537">
    <property type="entry name" value="HTH-TYPE TRANSCRIPTIONAL REGULATOR"/>
    <property type="match status" value="1"/>
</dbReference>
<evidence type="ECO:0000256" key="2">
    <source>
        <dbReference type="ARBA" id="ARBA00023015"/>
    </source>
</evidence>
<accession>A0ABX5LT26</accession>
<dbReference type="PROSITE" id="PS50931">
    <property type="entry name" value="HTH_LYSR"/>
    <property type="match status" value="1"/>
</dbReference>
<keyword evidence="7" id="KW-1185">Reference proteome</keyword>
<dbReference type="InterPro" id="IPR005119">
    <property type="entry name" value="LysR_subst-bd"/>
</dbReference>
<evidence type="ECO:0000313" key="7">
    <source>
        <dbReference type="Proteomes" id="UP000248090"/>
    </source>
</evidence>
<keyword evidence="4" id="KW-0804">Transcription</keyword>
<dbReference type="Proteomes" id="UP000248090">
    <property type="component" value="Unassembled WGS sequence"/>
</dbReference>
<organism evidence="6 7">
    <name type="scientific">Pokkaliibacter plantistimulans</name>
    <dbReference type="NCBI Taxonomy" id="1635171"/>
    <lineage>
        <taxon>Bacteria</taxon>
        <taxon>Pseudomonadati</taxon>
        <taxon>Pseudomonadota</taxon>
        <taxon>Gammaproteobacteria</taxon>
        <taxon>Oceanospirillales</taxon>
        <taxon>Balneatrichaceae</taxon>
        <taxon>Pokkaliibacter</taxon>
    </lineage>
</organism>
<reference evidence="6 7" key="1">
    <citation type="submission" date="2015-03" db="EMBL/GenBank/DDBJ databases">
        <authorList>
            <person name="Krishnan R."/>
            <person name="Midha S."/>
            <person name="Patil P.B."/>
            <person name="Rameshkumar N."/>
        </authorList>
    </citation>
    <scope>NUCLEOTIDE SEQUENCE [LARGE SCALE GENOMIC DNA]</scope>
    <source>
        <strain evidence="6 7">L1E11</strain>
    </source>
</reference>